<accession>A0ABU0AVA6</accession>
<sequence length="729" mass="79671">MKKFLTIFLALILTFTSFPSLVSAGSITENVGKLDVVADQTTNLSEGGDAKVDVTIKNNIFYTQKPIPENVSKEEKNKIEQENAYEKDKAVAKNLTVQAVIVNPEKVFIKNDGYVFKNGVNIDPNSERPGHFSIVAEKDFTTKTVAVNIILKYYLNGQFQTQTETIYVRVNAPEKPINPAIEIRKVDSLWIDTQEAGRDFQVPFEIVNTGDTIAKNIKISLEGLKDNTITLTNGLSTQDITSLNPGQSQFITYNLKSNKALAAGSYMLTLKYSLTSEGGKAPISGDYSFSFNIKKPSQEPSTIEFKNVTFPKGAISRNQTANIGFDLVNTGRLQAKNLKVSALSENQASLASKSVSQVLLKSLAPGESKHFNFSFIASPSAATGNYPVTLKADFYDESSNDLQSSSQIAGVFIKAPKEKQPGEKDNSPTPKLIIEDYYFEPNVIEAGKPFKMYLKFYNTNTKKAVKNIKIFLTSDTQESVPQGDSGSSGRSMSGGSAPTASVFTPTESSNTFYIANINPGKKVDKEITLTTVPDTAAKTYTVVANFEYEDAEANKYTDTAQIGVPVIQQAKLDVGEILPQSEFMLGMDTNLSVDYYNTGKAVLNNVMVKISGEGLKFDTPTYYKGSFNPGSSDNFSVNITPESPGHKKFVITWTFEDSMGEKQEVTRDFEFDVADMPKEDEGAQELAPKKSGGILGKIIGGLVLIAAAVGTGILIKKRKNKKDDEDMSL</sequence>
<evidence type="ECO:0008006" key="6">
    <source>
        <dbReference type="Google" id="ProtNLM"/>
    </source>
</evidence>
<dbReference type="Gene3D" id="2.60.40.10">
    <property type="entry name" value="Immunoglobulins"/>
    <property type="match status" value="3"/>
</dbReference>
<keyword evidence="2" id="KW-0812">Transmembrane</keyword>
<reference evidence="4 5" key="1">
    <citation type="submission" date="2023-07" db="EMBL/GenBank/DDBJ databases">
        <title>Genomic Encyclopedia of Type Strains, Phase IV (KMG-IV): sequencing the most valuable type-strain genomes for metagenomic binning, comparative biology and taxonomic classification.</title>
        <authorList>
            <person name="Goeker M."/>
        </authorList>
    </citation>
    <scope>NUCLEOTIDE SEQUENCE [LARGE SCALE GENOMIC DNA]</scope>
    <source>
        <strain evidence="4 5">DSM 22616</strain>
    </source>
</reference>
<dbReference type="InterPro" id="IPR013783">
    <property type="entry name" value="Ig-like_fold"/>
</dbReference>
<evidence type="ECO:0000256" key="1">
    <source>
        <dbReference type="SAM" id="MobiDB-lite"/>
    </source>
</evidence>
<feature type="compositionally biased region" description="Low complexity" evidence="1">
    <location>
        <begin position="483"/>
        <end position="496"/>
    </location>
</feature>
<dbReference type="PANTHER" id="PTHR35902:SF3">
    <property type="entry name" value="NPCBM-ASSOCIATED, NEW3 DOMAIN OF ALPHA-GALACTOSIDASE"/>
    <property type="match status" value="1"/>
</dbReference>
<protein>
    <recommendedName>
        <fullName evidence="6">CARDB domain-containing protein</fullName>
    </recommendedName>
</protein>
<evidence type="ECO:0000256" key="2">
    <source>
        <dbReference type="SAM" id="Phobius"/>
    </source>
</evidence>
<organism evidence="4 5">
    <name type="scientific">Peptoniphilus koenoeneniae</name>
    <dbReference type="NCBI Taxonomy" id="507751"/>
    <lineage>
        <taxon>Bacteria</taxon>
        <taxon>Bacillati</taxon>
        <taxon>Bacillota</taxon>
        <taxon>Tissierellia</taxon>
        <taxon>Tissierellales</taxon>
        <taxon>Peptoniphilaceae</taxon>
        <taxon>Peptoniphilus</taxon>
    </lineage>
</organism>
<evidence type="ECO:0000313" key="4">
    <source>
        <dbReference type="EMBL" id="MDQ0274747.1"/>
    </source>
</evidence>
<dbReference type="InterPro" id="IPR036238">
    <property type="entry name" value="Transglutaminase_C_sf"/>
</dbReference>
<dbReference type="SUPFAM" id="SSF49309">
    <property type="entry name" value="Transglutaminase, two C-terminal domains"/>
    <property type="match status" value="1"/>
</dbReference>
<dbReference type="RefSeq" id="WP_023055457.1">
    <property type="nucleotide sequence ID" value="NZ_JAUSTN010000003.1"/>
</dbReference>
<keyword evidence="2" id="KW-1133">Transmembrane helix</keyword>
<dbReference type="EMBL" id="JAUSTN010000003">
    <property type="protein sequence ID" value="MDQ0274747.1"/>
    <property type="molecule type" value="Genomic_DNA"/>
</dbReference>
<feature type="chain" id="PRO_5047335786" description="CARDB domain-containing protein" evidence="3">
    <location>
        <begin position="25"/>
        <end position="729"/>
    </location>
</feature>
<dbReference type="Proteomes" id="UP001236559">
    <property type="component" value="Unassembled WGS sequence"/>
</dbReference>
<feature type="signal peptide" evidence="3">
    <location>
        <begin position="1"/>
        <end position="24"/>
    </location>
</feature>
<evidence type="ECO:0000256" key="3">
    <source>
        <dbReference type="SAM" id="SignalP"/>
    </source>
</evidence>
<proteinExistence type="predicted"/>
<feature type="region of interest" description="Disordered" evidence="1">
    <location>
        <begin position="476"/>
        <end position="503"/>
    </location>
</feature>
<evidence type="ECO:0000313" key="5">
    <source>
        <dbReference type="Proteomes" id="UP001236559"/>
    </source>
</evidence>
<keyword evidence="5" id="KW-1185">Reference proteome</keyword>
<keyword evidence="3" id="KW-0732">Signal</keyword>
<gene>
    <name evidence="4" type="ORF">J2S72_000764</name>
</gene>
<dbReference type="PANTHER" id="PTHR35902">
    <property type="entry name" value="S-LAYER DOMAIN-LIKE PROTEIN-RELATED"/>
    <property type="match status" value="1"/>
</dbReference>
<name>A0ABU0AVA6_9FIRM</name>
<comment type="caution">
    <text evidence="4">The sequence shown here is derived from an EMBL/GenBank/DDBJ whole genome shotgun (WGS) entry which is preliminary data.</text>
</comment>
<keyword evidence="2" id="KW-0472">Membrane</keyword>
<feature type="transmembrane region" description="Helical" evidence="2">
    <location>
        <begin position="694"/>
        <end position="715"/>
    </location>
</feature>